<dbReference type="Proteomes" id="UP000230131">
    <property type="component" value="Unassembled WGS sequence"/>
</dbReference>
<organism evidence="2 3">
    <name type="scientific">Candidatus Wolfebacteria bacterium CG03_land_8_20_14_0_80_36_15</name>
    <dbReference type="NCBI Taxonomy" id="1975067"/>
    <lineage>
        <taxon>Bacteria</taxon>
        <taxon>Candidatus Wolfeibacteriota</taxon>
    </lineage>
</organism>
<reference evidence="3" key="1">
    <citation type="submission" date="2017-09" db="EMBL/GenBank/DDBJ databases">
        <title>Depth-based differentiation of microbial function through sediment-hosted aquifers and enrichment of novel symbionts in the deep terrestrial subsurface.</title>
        <authorList>
            <person name="Probst A.J."/>
            <person name="Ladd B."/>
            <person name="Jarett J.K."/>
            <person name="Geller-Mcgrath D.E."/>
            <person name="Sieber C.M.K."/>
            <person name="Emerson J.B."/>
            <person name="Anantharaman K."/>
            <person name="Thomas B.C."/>
            <person name="Malmstrom R."/>
            <person name="Stieglmeier M."/>
            <person name="Klingl A."/>
            <person name="Woyke T."/>
            <person name="Ryan C.M."/>
            <person name="Banfield J.F."/>
        </authorList>
    </citation>
    <scope>NUCLEOTIDE SEQUENCE [LARGE SCALE GENOMIC DNA]</scope>
</reference>
<proteinExistence type="predicted"/>
<dbReference type="GO" id="GO:0008408">
    <property type="term" value="F:3'-5' exonuclease activity"/>
    <property type="evidence" value="ECO:0007669"/>
    <property type="project" value="InterPro"/>
</dbReference>
<sequence length="153" mass="17103">GNNVLKFKPAEAISKKEKLAWEKQLLGLYISGHPLDDCASKIKHYKATPIKEIAVSEIQKSPISSFGFRKTNNRVRVAGIVSGIKRIISKNGQPILFVRIEDFDSSAEIVVFSDTLSKNPTIWRENNILVVEGQLSWRNDEPKIVCQGAVEIV</sequence>
<dbReference type="PANTHER" id="PTHR32294:SF0">
    <property type="entry name" value="DNA POLYMERASE III SUBUNIT ALPHA"/>
    <property type="match status" value="1"/>
</dbReference>
<name>A0A2M7B7X0_9BACT</name>
<dbReference type="CDD" id="cd04485">
    <property type="entry name" value="DnaE_OBF"/>
    <property type="match status" value="1"/>
</dbReference>
<dbReference type="InterPro" id="IPR004805">
    <property type="entry name" value="DnaE2/DnaE/PolC"/>
</dbReference>
<feature type="non-terminal residue" evidence="2">
    <location>
        <position position="1"/>
    </location>
</feature>
<accession>A0A2M7B7X0</accession>
<gene>
    <name evidence="2" type="ORF">COS59_01030</name>
</gene>
<evidence type="ECO:0000313" key="2">
    <source>
        <dbReference type="EMBL" id="PIU99204.1"/>
    </source>
</evidence>
<dbReference type="PANTHER" id="PTHR32294">
    <property type="entry name" value="DNA POLYMERASE III SUBUNIT ALPHA"/>
    <property type="match status" value="1"/>
</dbReference>
<evidence type="ECO:0000313" key="3">
    <source>
        <dbReference type="Proteomes" id="UP000230131"/>
    </source>
</evidence>
<comment type="caution">
    <text evidence="2">The sequence shown here is derived from an EMBL/GenBank/DDBJ whole genome shotgun (WGS) entry which is preliminary data.</text>
</comment>
<dbReference type="GO" id="GO:0003676">
    <property type="term" value="F:nucleic acid binding"/>
    <property type="evidence" value="ECO:0007669"/>
    <property type="project" value="InterPro"/>
</dbReference>
<dbReference type="InterPro" id="IPR004365">
    <property type="entry name" value="NA-bd_OB_tRNA"/>
</dbReference>
<dbReference type="AlphaFoldDB" id="A0A2M7B7X0"/>
<protein>
    <recommendedName>
        <fullName evidence="1">OB domain-containing protein</fullName>
    </recommendedName>
</protein>
<feature type="domain" description="OB" evidence="1">
    <location>
        <begin position="75"/>
        <end position="147"/>
    </location>
</feature>
<dbReference type="Pfam" id="PF01336">
    <property type="entry name" value="tRNA_anti-codon"/>
    <property type="match status" value="1"/>
</dbReference>
<evidence type="ECO:0000259" key="1">
    <source>
        <dbReference type="Pfam" id="PF01336"/>
    </source>
</evidence>
<dbReference type="EMBL" id="PEVH01000031">
    <property type="protein sequence ID" value="PIU99204.1"/>
    <property type="molecule type" value="Genomic_DNA"/>
</dbReference>
<dbReference type="GO" id="GO:0006260">
    <property type="term" value="P:DNA replication"/>
    <property type="evidence" value="ECO:0007669"/>
    <property type="project" value="InterPro"/>
</dbReference>